<sequence>MSLSQTTHQSQKTRLAPPKKYGVFLLNDHYTPMDFVVDVLQDVFRLPESRAVSIMFEVHHNGKGLCGVYTRDIAETKQQQVMQLADEAGHPLMCTIEEVSL</sequence>
<dbReference type="Proteomes" id="UP000614058">
    <property type="component" value="Unassembled WGS sequence"/>
</dbReference>
<organism evidence="3 4">
    <name type="scientific">Kingella bonacorsii</name>
    <dbReference type="NCBI Taxonomy" id="2796361"/>
    <lineage>
        <taxon>Bacteria</taxon>
        <taxon>Pseudomonadati</taxon>
        <taxon>Pseudomonadota</taxon>
        <taxon>Betaproteobacteria</taxon>
        <taxon>Neisseriales</taxon>
        <taxon>Neisseriaceae</taxon>
        <taxon>Kingella</taxon>
    </lineage>
</organism>
<dbReference type="PANTHER" id="PTHR33473:SF19">
    <property type="entry name" value="ATP-DEPENDENT CLP PROTEASE ADAPTER PROTEIN CLPS"/>
    <property type="match status" value="1"/>
</dbReference>
<keyword evidence="4" id="KW-1185">Reference proteome</keyword>
<evidence type="ECO:0000313" key="4">
    <source>
        <dbReference type="Proteomes" id="UP000614058"/>
    </source>
</evidence>
<comment type="function">
    <text evidence="1">Involved in the modulation of the specificity of the ClpAP-mediated ATP-dependent protein degradation.</text>
</comment>
<comment type="similarity">
    <text evidence="1">Belongs to the ClpS family.</text>
</comment>
<evidence type="ECO:0000259" key="2">
    <source>
        <dbReference type="Pfam" id="PF02617"/>
    </source>
</evidence>
<protein>
    <recommendedName>
        <fullName evidence="1">ATP-dependent Clp protease adapter protein ClpS</fullName>
    </recommendedName>
</protein>
<proteinExistence type="inferred from homology"/>
<dbReference type="EMBL" id="JAEHNZ010000002">
    <property type="protein sequence ID" value="MBK0396009.1"/>
    <property type="molecule type" value="Genomic_DNA"/>
</dbReference>
<dbReference type="RefSeq" id="WP_200522162.1">
    <property type="nucleotide sequence ID" value="NZ_JAEHNZ010000002.1"/>
</dbReference>
<dbReference type="InterPro" id="IPR014719">
    <property type="entry name" value="Ribosomal_bL12_C/ClpS-like"/>
</dbReference>
<keyword evidence="3" id="KW-0645">Protease</keyword>
<accession>A0ABS1BRY8</accession>
<dbReference type="PANTHER" id="PTHR33473">
    <property type="entry name" value="ATP-DEPENDENT CLP PROTEASE ADAPTER PROTEIN CLPS1, CHLOROPLASTIC"/>
    <property type="match status" value="1"/>
</dbReference>
<name>A0ABS1BRY8_9NEIS</name>
<dbReference type="HAMAP" id="MF_00302">
    <property type="entry name" value="ClpS"/>
    <property type="match status" value="1"/>
</dbReference>
<dbReference type="InterPro" id="IPR022935">
    <property type="entry name" value="ClpS"/>
</dbReference>
<comment type="subunit">
    <text evidence="1">Binds to the N-terminal domain of the chaperone ClpA.</text>
</comment>
<evidence type="ECO:0000256" key="1">
    <source>
        <dbReference type="HAMAP-Rule" id="MF_00302"/>
    </source>
</evidence>
<dbReference type="NCBIfam" id="NF000672">
    <property type="entry name" value="PRK00033.1-5"/>
    <property type="match status" value="1"/>
</dbReference>
<dbReference type="Gene3D" id="3.30.1390.10">
    <property type="match status" value="1"/>
</dbReference>
<dbReference type="GO" id="GO:0006508">
    <property type="term" value="P:proteolysis"/>
    <property type="evidence" value="ECO:0007669"/>
    <property type="project" value="UniProtKB-KW"/>
</dbReference>
<keyword evidence="3" id="KW-0378">Hydrolase</keyword>
<evidence type="ECO:0000313" key="3">
    <source>
        <dbReference type="EMBL" id="MBK0396009.1"/>
    </source>
</evidence>
<dbReference type="SUPFAM" id="SSF54736">
    <property type="entry name" value="ClpS-like"/>
    <property type="match status" value="1"/>
</dbReference>
<gene>
    <name evidence="1 3" type="primary">clpS</name>
    <name evidence="3" type="ORF">JDW22_05275</name>
</gene>
<dbReference type="InterPro" id="IPR003769">
    <property type="entry name" value="ClpS_core"/>
</dbReference>
<dbReference type="Pfam" id="PF02617">
    <property type="entry name" value="ClpS"/>
    <property type="match status" value="1"/>
</dbReference>
<comment type="caution">
    <text evidence="3">The sequence shown here is derived from an EMBL/GenBank/DDBJ whole genome shotgun (WGS) entry which is preliminary data.</text>
</comment>
<dbReference type="GO" id="GO:0008233">
    <property type="term" value="F:peptidase activity"/>
    <property type="evidence" value="ECO:0007669"/>
    <property type="project" value="UniProtKB-KW"/>
</dbReference>
<feature type="domain" description="Adaptor protein ClpS core" evidence="2">
    <location>
        <begin position="17"/>
        <end position="95"/>
    </location>
</feature>
<reference evidence="3 4" key="1">
    <citation type="journal article" date="2021" name="Pathogens">
        <title>Isolation and Characterization of Kingella bonacorsii sp. nov., A Novel Kingella Species Detected in a Stable Periodontitis Subject.</title>
        <authorList>
            <person name="Antezack A."/>
            <person name="Boxberger M."/>
            <person name="Rolland C."/>
            <person name="Monnet-Corti V."/>
            <person name="La Scola B."/>
        </authorList>
    </citation>
    <scope>NUCLEOTIDE SEQUENCE [LARGE SCALE GENOMIC DNA]</scope>
    <source>
        <strain evidence="3 4">Marseille-Q4569</strain>
    </source>
</reference>